<organism evidence="1">
    <name type="scientific">Macaca fascicularis</name>
    <name type="common">Crab-eating macaque</name>
    <name type="synonym">Cynomolgus monkey</name>
    <dbReference type="NCBI Taxonomy" id="9541"/>
    <lineage>
        <taxon>Eukaryota</taxon>
        <taxon>Metazoa</taxon>
        <taxon>Chordata</taxon>
        <taxon>Craniata</taxon>
        <taxon>Vertebrata</taxon>
        <taxon>Euteleostomi</taxon>
        <taxon>Mammalia</taxon>
        <taxon>Eutheria</taxon>
        <taxon>Euarchontoglires</taxon>
        <taxon>Primates</taxon>
        <taxon>Haplorrhini</taxon>
        <taxon>Catarrhini</taxon>
        <taxon>Cercopithecidae</taxon>
        <taxon>Cercopithecinae</taxon>
        <taxon>Macaca</taxon>
    </lineage>
</organism>
<dbReference type="AlphaFoldDB" id="I7G8W9"/>
<evidence type="ECO:0000313" key="1">
    <source>
        <dbReference type="EMBL" id="BAE91237.1"/>
    </source>
</evidence>
<dbReference type="VEuPathDB" id="HostDB:ENSMFAG00000029517"/>
<sequence length="64" mass="7418">MLFIITSICDISYCKTTAGLLLNSLVIVFRLDMLPTLVINNITKYNVFLGRHFIKCIMPWLLLR</sequence>
<name>I7G8W9_MACFA</name>
<protein>
    <submittedName>
        <fullName evidence="1">Macaca fascicularis brain cDNA clone: QtrA-15160, similar to human VAMP (vesicle-associated membrane protein)-associatedprotein A, 33kDa (VAPA), transcript variant 1, mRNA, RefSeq: NM_003574.4</fullName>
    </submittedName>
</protein>
<reference evidence="1" key="1">
    <citation type="journal article" date="2007" name="PLoS Biol.">
        <title>Rate of evolution in brain-expressed genes in humans and other primates.</title>
        <authorList>
            <person name="Wang H.-Y."/>
            <person name="Chien H.-C."/>
            <person name="Osada N."/>
            <person name="Hashimoto K."/>
            <person name="Sugano S."/>
            <person name="Gojobori T."/>
            <person name="Chou C.-K."/>
            <person name="Tsai S.-F."/>
            <person name="Wu C.-I."/>
            <person name="Shen C.-K.J."/>
        </authorList>
    </citation>
    <scope>NUCLEOTIDE SEQUENCE</scope>
</reference>
<dbReference type="EMBL" id="AB174175">
    <property type="protein sequence ID" value="BAE91237.1"/>
    <property type="molecule type" value="mRNA"/>
</dbReference>
<accession>I7G8W9</accession>
<proteinExistence type="evidence at transcript level"/>